<feature type="domain" description="AAA" evidence="19">
    <location>
        <begin position="560"/>
        <end position="680"/>
    </location>
</feature>
<keyword evidence="16" id="KW-0175">Coiled coil</keyword>
<organism evidence="21 22">
    <name type="scientific">Ochrobactrum chromiisoli</name>
    <dbReference type="NCBI Taxonomy" id="2993941"/>
    <lineage>
        <taxon>Bacteria</taxon>
        <taxon>Pseudomonadati</taxon>
        <taxon>Pseudomonadota</taxon>
        <taxon>Alphaproteobacteria</taxon>
        <taxon>Hyphomicrobiales</taxon>
        <taxon>Brucellaceae</taxon>
        <taxon>Brucella/Ochrobactrum group</taxon>
        <taxon>Ochrobactrum</taxon>
    </lineage>
</organism>
<evidence type="ECO:0000256" key="12">
    <source>
        <dbReference type="ARBA" id="ARBA00022989"/>
    </source>
</evidence>
<comment type="similarity">
    <text evidence="3">Belongs to the etk/wzc family.</text>
</comment>
<dbReference type="InterPro" id="IPR027417">
    <property type="entry name" value="P-loop_NTPase"/>
</dbReference>
<feature type="domain" description="Tyrosine-protein kinase G-rich" evidence="20">
    <location>
        <begin position="414"/>
        <end position="484"/>
    </location>
</feature>
<keyword evidence="13 17" id="KW-0472">Membrane</keyword>
<evidence type="ECO:0000256" key="4">
    <source>
        <dbReference type="ARBA" id="ARBA00011903"/>
    </source>
</evidence>
<evidence type="ECO:0000259" key="19">
    <source>
        <dbReference type="Pfam" id="PF13614"/>
    </source>
</evidence>
<dbReference type="RefSeq" id="WP_265984893.1">
    <property type="nucleotide sequence ID" value="NZ_JAPHAV010000004.1"/>
</dbReference>
<keyword evidence="12 17" id="KW-1133">Transmembrane helix</keyword>
<evidence type="ECO:0000256" key="2">
    <source>
        <dbReference type="ARBA" id="ARBA00007316"/>
    </source>
</evidence>
<evidence type="ECO:0000256" key="8">
    <source>
        <dbReference type="ARBA" id="ARBA00022692"/>
    </source>
</evidence>
<dbReference type="InterPro" id="IPR032807">
    <property type="entry name" value="GNVR"/>
</dbReference>
<protein>
    <recommendedName>
        <fullName evidence="4">non-specific protein-tyrosine kinase</fullName>
        <ecNumber evidence="4">2.7.10.2</ecNumber>
    </recommendedName>
</protein>
<keyword evidence="9" id="KW-0547">Nucleotide-binding</keyword>
<evidence type="ECO:0000313" key="21">
    <source>
        <dbReference type="EMBL" id="MCX2697381.1"/>
    </source>
</evidence>
<keyword evidence="22" id="KW-1185">Reference proteome</keyword>
<evidence type="ECO:0000259" key="18">
    <source>
        <dbReference type="Pfam" id="PF02706"/>
    </source>
</evidence>
<evidence type="ECO:0000256" key="13">
    <source>
        <dbReference type="ARBA" id="ARBA00023136"/>
    </source>
</evidence>
<dbReference type="Pfam" id="PF13807">
    <property type="entry name" value="GNVR"/>
    <property type="match status" value="1"/>
</dbReference>
<comment type="similarity">
    <text evidence="2">Belongs to the CpsD/CapB family.</text>
</comment>
<dbReference type="PANTHER" id="PTHR32309">
    <property type="entry name" value="TYROSINE-PROTEIN KINASE"/>
    <property type="match status" value="1"/>
</dbReference>
<dbReference type="CDD" id="cd05387">
    <property type="entry name" value="BY-kinase"/>
    <property type="match status" value="1"/>
</dbReference>
<comment type="subcellular location">
    <subcellularLocation>
        <location evidence="1">Cell inner membrane</location>
        <topology evidence="1">Multi-pass membrane protein</topology>
    </subcellularLocation>
</comment>
<feature type="coiled-coil region" evidence="16">
    <location>
        <begin position="380"/>
        <end position="407"/>
    </location>
</feature>
<evidence type="ECO:0000256" key="17">
    <source>
        <dbReference type="SAM" id="Phobius"/>
    </source>
</evidence>
<dbReference type="Proteomes" id="UP001301216">
    <property type="component" value="Unassembled WGS sequence"/>
</dbReference>
<dbReference type="Gene3D" id="3.40.50.300">
    <property type="entry name" value="P-loop containing nucleotide triphosphate hydrolases"/>
    <property type="match status" value="1"/>
</dbReference>
<evidence type="ECO:0000256" key="11">
    <source>
        <dbReference type="ARBA" id="ARBA00022840"/>
    </source>
</evidence>
<keyword evidence="8 17" id="KW-0812">Transmembrane</keyword>
<evidence type="ECO:0000256" key="1">
    <source>
        <dbReference type="ARBA" id="ARBA00004429"/>
    </source>
</evidence>
<proteinExistence type="inferred from homology"/>
<evidence type="ECO:0000256" key="16">
    <source>
        <dbReference type="SAM" id="Coils"/>
    </source>
</evidence>
<keyword evidence="10" id="KW-0418">Kinase</keyword>
<feature type="transmembrane region" description="Helical" evidence="17">
    <location>
        <begin position="57"/>
        <end position="79"/>
    </location>
</feature>
<keyword evidence="7 21" id="KW-0808">Transferase</keyword>
<accession>A0ABT3QP58</accession>
<evidence type="ECO:0000256" key="15">
    <source>
        <dbReference type="ARBA" id="ARBA00051245"/>
    </source>
</evidence>
<keyword evidence="6" id="KW-0997">Cell inner membrane</keyword>
<evidence type="ECO:0000256" key="3">
    <source>
        <dbReference type="ARBA" id="ARBA00008883"/>
    </source>
</evidence>
<feature type="transmembrane region" description="Helical" evidence="17">
    <location>
        <begin position="465"/>
        <end position="485"/>
    </location>
</feature>
<comment type="caution">
    <text evidence="21">The sequence shown here is derived from an EMBL/GenBank/DDBJ whole genome shotgun (WGS) entry which is preliminary data.</text>
</comment>
<evidence type="ECO:0000256" key="9">
    <source>
        <dbReference type="ARBA" id="ARBA00022741"/>
    </source>
</evidence>
<evidence type="ECO:0000256" key="5">
    <source>
        <dbReference type="ARBA" id="ARBA00022475"/>
    </source>
</evidence>
<dbReference type="InterPro" id="IPR003856">
    <property type="entry name" value="LPS_length_determ_N"/>
</dbReference>
<dbReference type="InterPro" id="IPR005702">
    <property type="entry name" value="Wzc-like_C"/>
</dbReference>
<evidence type="ECO:0000256" key="14">
    <source>
        <dbReference type="ARBA" id="ARBA00023137"/>
    </source>
</evidence>
<reference evidence="21 22" key="1">
    <citation type="submission" date="2022-11" db="EMBL/GenBank/DDBJ databases">
        <title>Brucella sp. YY2X, whole genome shotgun sequencing project.</title>
        <authorList>
            <person name="Yang Y."/>
        </authorList>
    </citation>
    <scope>NUCLEOTIDE SEQUENCE [LARGE SCALE GENOMIC DNA]</scope>
    <source>
        <strain evidence="21 22">YY2X</strain>
    </source>
</reference>
<name>A0ABT3QP58_9HYPH</name>
<evidence type="ECO:0000259" key="20">
    <source>
        <dbReference type="Pfam" id="PF13807"/>
    </source>
</evidence>
<dbReference type="EMBL" id="JAPHAV010000004">
    <property type="protein sequence ID" value="MCX2697381.1"/>
    <property type="molecule type" value="Genomic_DNA"/>
</dbReference>
<dbReference type="Pfam" id="PF13614">
    <property type="entry name" value="AAA_31"/>
    <property type="match status" value="1"/>
</dbReference>
<keyword evidence="5" id="KW-1003">Cell membrane</keyword>
<evidence type="ECO:0000313" key="22">
    <source>
        <dbReference type="Proteomes" id="UP001301216"/>
    </source>
</evidence>
<evidence type="ECO:0000256" key="6">
    <source>
        <dbReference type="ARBA" id="ARBA00022519"/>
    </source>
</evidence>
<dbReference type="SUPFAM" id="SSF52540">
    <property type="entry name" value="P-loop containing nucleoside triphosphate hydrolases"/>
    <property type="match status" value="1"/>
</dbReference>
<dbReference type="NCBIfam" id="TIGR01007">
    <property type="entry name" value="eps_fam"/>
    <property type="match status" value="1"/>
</dbReference>
<dbReference type="InterPro" id="IPR050445">
    <property type="entry name" value="Bact_polysacc_biosynth/exp"/>
</dbReference>
<gene>
    <name evidence="21" type="ORF">OPR82_11395</name>
</gene>
<dbReference type="InterPro" id="IPR025669">
    <property type="entry name" value="AAA_dom"/>
</dbReference>
<sequence>MSNHLRKIGSPNAAGRPQNTSVAFEAQPYTHLGYGYGVAPDEKEIDLFRLFLYVLKYRWMLLTLAVIGIFSALAITMMVTPKYRASAQLEVLVPSAKVFQDIEVTTESGDIRAFQTASEKLRSRAIAERVVFNLGLSERADFLFPRPSFSPLNIFTRAFGGAAGSSELSDFSPEERVRMAVDRVQKNLNISLLANTSLLSITYTDQTPKYTYEIANQVAQSFIDQRVDQASDTSSQARKFIQEQVVHAKGRLQQSEEELVEYAKKVGLTITGDNNSLITESLVKINEALGSAVQENLSYGRLVQQIDSGQGASLEQVLKSEGLDKLRVRLAELNGEYQQKLSLFKPSFPEMQQLRSQIGELENQINLGVRAITDSIRLRYQETQAKITDLQSKLSQLEADQSAYQDKNIQYTILKREVDSNRSQYDSLIAKLNEVSISSELKNENAAIVDLAVAPQRPYSPRLSLNLAIGLILSVMIGVAAIYVLELLNNTFATPDQIEKELQLPLLGIIPSTSDADFARSVSDPQSGLSEAYRSLRTSLQFSGEEGAPQILAVTSSEPSEGKSTTILKLAEDFAALGAKVLVIDADMRRPMLHRLFKVDNAVGLSNLLTRTIRQSDQKMLVKQIKPHLSLITAGTIPPNPADLLSSSRMGLILEKLSRSHDLILIDSPPVIGLSDALILGRLSEATLLVVSSDQVTRKAAANALKRLRIAGSSVVGAVFTKFSIKKFDYNYDYKYLSYNYYQSEDVTSKPENKLGIDNGNSAGNDRKWTLAFINRRFNGYFAQLIERFKSIS</sequence>
<comment type="catalytic activity">
    <reaction evidence="15">
        <text>L-tyrosyl-[protein] + ATP = O-phospho-L-tyrosyl-[protein] + ADP + H(+)</text>
        <dbReference type="Rhea" id="RHEA:10596"/>
        <dbReference type="Rhea" id="RHEA-COMP:10136"/>
        <dbReference type="Rhea" id="RHEA-COMP:20101"/>
        <dbReference type="ChEBI" id="CHEBI:15378"/>
        <dbReference type="ChEBI" id="CHEBI:30616"/>
        <dbReference type="ChEBI" id="CHEBI:46858"/>
        <dbReference type="ChEBI" id="CHEBI:61978"/>
        <dbReference type="ChEBI" id="CHEBI:456216"/>
        <dbReference type="EC" id="2.7.10.2"/>
    </reaction>
</comment>
<keyword evidence="14" id="KW-0829">Tyrosine-protein kinase</keyword>
<dbReference type="GO" id="GO:0004715">
    <property type="term" value="F:non-membrane spanning protein tyrosine kinase activity"/>
    <property type="evidence" value="ECO:0007669"/>
    <property type="project" value="UniProtKB-EC"/>
</dbReference>
<dbReference type="EC" id="2.7.10.2" evidence="4"/>
<dbReference type="Pfam" id="PF02706">
    <property type="entry name" value="Wzz"/>
    <property type="match status" value="1"/>
</dbReference>
<evidence type="ECO:0000256" key="10">
    <source>
        <dbReference type="ARBA" id="ARBA00022777"/>
    </source>
</evidence>
<feature type="domain" description="Polysaccharide chain length determinant N-terminal" evidence="18">
    <location>
        <begin position="44"/>
        <end position="131"/>
    </location>
</feature>
<feature type="coiled-coil region" evidence="16">
    <location>
        <begin position="238"/>
        <end position="265"/>
    </location>
</feature>
<dbReference type="PANTHER" id="PTHR32309:SF13">
    <property type="entry name" value="FERRIC ENTEROBACTIN TRANSPORT PROTEIN FEPE"/>
    <property type="match status" value="1"/>
</dbReference>
<keyword evidence="11" id="KW-0067">ATP-binding</keyword>
<evidence type="ECO:0000256" key="7">
    <source>
        <dbReference type="ARBA" id="ARBA00022679"/>
    </source>
</evidence>